<organism evidence="1 2">
    <name type="scientific">Geobacter argillaceus</name>
    <dbReference type="NCBI Taxonomy" id="345631"/>
    <lineage>
        <taxon>Bacteria</taxon>
        <taxon>Pseudomonadati</taxon>
        <taxon>Thermodesulfobacteriota</taxon>
        <taxon>Desulfuromonadia</taxon>
        <taxon>Geobacterales</taxon>
        <taxon>Geobacteraceae</taxon>
        <taxon>Geobacter</taxon>
    </lineage>
</organism>
<dbReference type="AlphaFoldDB" id="A0A562VMF0"/>
<dbReference type="Pfam" id="PF10082">
    <property type="entry name" value="BBP2_2"/>
    <property type="match status" value="1"/>
</dbReference>
<comment type="caution">
    <text evidence="1">The sequence shown here is derived from an EMBL/GenBank/DDBJ whole genome shotgun (WGS) entry which is preliminary data.</text>
</comment>
<evidence type="ECO:0000313" key="1">
    <source>
        <dbReference type="EMBL" id="TWJ19070.1"/>
    </source>
</evidence>
<proteinExistence type="predicted"/>
<sequence length="392" mass="42674">MIAGIVHLAAGLAVARADEIKVTPAVTASEEFNDNILFSTIARKSDVVTTLSPSLELADNSARHNLSILGGINWLTYAKMANLDSVDYQYRGQAGYRLSPLTAFSASGAYVRNSRPDSINQLTMLSSSSGKDSYNYAFSANRKLDELTSATMSYSYASETYDNPALLGNKVHTAGMAVNRNFGNLLTGAASAGYSRNIYRDSQSDDYSLGIGSSWQQSEHFSWNASVGGRFTHSSFLVLQQATSTTTEATNDNWGVTGLLSLAYTGEKNRATLSFVRDFTAASGQIGATERTQVGLTLGRQFLEKFAGQAAITYTINSSPGGQFSAQGAEDKAIRCSADLDYEISRHFSMGLRYAFYRIDYSPSNQSAVQNMVLMQANWKYPVDRFAFIENK</sequence>
<keyword evidence="2" id="KW-1185">Reference proteome</keyword>
<gene>
    <name evidence="1" type="ORF">JN12_02016</name>
</gene>
<dbReference type="Proteomes" id="UP000319449">
    <property type="component" value="Unassembled WGS sequence"/>
</dbReference>
<accession>A0A562VMF0</accession>
<dbReference type="SUPFAM" id="SSF56935">
    <property type="entry name" value="Porins"/>
    <property type="match status" value="1"/>
</dbReference>
<dbReference type="EMBL" id="VLLN01000011">
    <property type="protein sequence ID" value="TWJ19070.1"/>
    <property type="molecule type" value="Genomic_DNA"/>
</dbReference>
<dbReference type="InterPro" id="IPR018759">
    <property type="entry name" value="BBP2_2"/>
</dbReference>
<name>A0A562VMF0_9BACT</name>
<reference evidence="1 2" key="1">
    <citation type="submission" date="2019-07" db="EMBL/GenBank/DDBJ databases">
        <title>Genomic Encyclopedia of Archaeal and Bacterial Type Strains, Phase II (KMG-II): from individual species to whole genera.</title>
        <authorList>
            <person name="Goeker M."/>
        </authorList>
    </citation>
    <scope>NUCLEOTIDE SEQUENCE [LARGE SCALE GENOMIC DNA]</scope>
    <source>
        <strain evidence="1 2">ATCC BAA-1139</strain>
    </source>
</reference>
<protein>
    <submittedName>
        <fullName evidence="1">Uncharacterized protein (PEP-CTERM system associated)</fullName>
    </submittedName>
</protein>
<evidence type="ECO:0000313" key="2">
    <source>
        <dbReference type="Proteomes" id="UP000319449"/>
    </source>
</evidence>